<sequence>MPELQKFFTNALNGSSTFHGKILRNKPCRSWSGKSTFLERGRLASLLAILLVFSVVICVWSSRYQQGVDSIIRLGRRGGASLIAHSHHY</sequence>
<keyword evidence="1" id="KW-0472">Membrane</keyword>
<keyword evidence="1" id="KW-1133">Transmembrane helix</keyword>
<evidence type="ECO:0000313" key="2">
    <source>
        <dbReference type="EMBL" id="WZN61791.1"/>
    </source>
</evidence>
<feature type="transmembrane region" description="Helical" evidence="1">
    <location>
        <begin position="43"/>
        <end position="62"/>
    </location>
</feature>
<name>A0AAX4P6Z2_9CHLO</name>
<dbReference type="Proteomes" id="UP001472866">
    <property type="component" value="Chromosome 04"/>
</dbReference>
<reference evidence="2 3" key="1">
    <citation type="submission" date="2024-03" db="EMBL/GenBank/DDBJ databases">
        <title>Complete genome sequence of the green alga Chloropicon roscoffensis RCC1871.</title>
        <authorList>
            <person name="Lemieux C."/>
            <person name="Pombert J.-F."/>
            <person name="Otis C."/>
            <person name="Turmel M."/>
        </authorList>
    </citation>
    <scope>NUCLEOTIDE SEQUENCE [LARGE SCALE GENOMIC DNA]</scope>
    <source>
        <strain evidence="2 3">RCC1871</strain>
    </source>
</reference>
<proteinExistence type="predicted"/>
<organism evidence="2 3">
    <name type="scientific">Chloropicon roscoffensis</name>
    <dbReference type="NCBI Taxonomy" id="1461544"/>
    <lineage>
        <taxon>Eukaryota</taxon>
        <taxon>Viridiplantae</taxon>
        <taxon>Chlorophyta</taxon>
        <taxon>Chloropicophyceae</taxon>
        <taxon>Chloropicales</taxon>
        <taxon>Chloropicaceae</taxon>
        <taxon>Chloropicon</taxon>
    </lineage>
</organism>
<dbReference type="EMBL" id="CP151504">
    <property type="protein sequence ID" value="WZN61791.1"/>
    <property type="molecule type" value="Genomic_DNA"/>
</dbReference>
<keyword evidence="3" id="KW-1185">Reference proteome</keyword>
<protein>
    <submittedName>
        <fullName evidence="2">Uncharacterized protein</fullName>
    </submittedName>
</protein>
<keyword evidence="1" id="KW-0812">Transmembrane</keyword>
<gene>
    <name evidence="2" type="ORF">HKI87_04g33260</name>
</gene>
<dbReference type="AlphaFoldDB" id="A0AAX4P6Z2"/>
<accession>A0AAX4P6Z2</accession>
<evidence type="ECO:0000256" key="1">
    <source>
        <dbReference type="SAM" id="Phobius"/>
    </source>
</evidence>
<evidence type="ECO:0000313" key="3">
    <source>
        <dbReference type="Proteomes" id="UP001472866"/>
    </source>
</evidence>